<name>M2M180_BAUPA</name>
<dbReference type="AlphaFoldDB" id="M2M180"/>
<keyword evidence="2" id="KW-1185">Reference proteome</keyword>
<protein>
    <submittedName>
        <fullName evidence="1">Uncharacterized protein</fullName>
    </submittedName>
</protein>
<evidence type="ECO:0000313" key="2">
    <source>
        <dbReference type="Proteomes" id="UP000011761"/>
    </source>
</evidence>
<sequence length="191" mass="21319">MIFRQGRISSFSPQLHCRSVAEGRTILDACSSIHRPSTMTAQSMQLLDLGEDTVDSLSVQTMLSASHMPSNATSCGILIDQSLPISQSCQETVASPAINEDQGYTTVTIMPSQAEHRAIKPYEELPASLDAVSVKLHLRRSRRIMLQQQRPRLWRRPRSHIYSLKEDHEAEKEAETAALLIPRVESSVLPE</sequence>
<gene>
    <name evidence="1" type="ORF">BAUCODRAFT_183495</name>
</gene>
<accession>M2M180</accession>
<dbReference type="RefSeq" id="XP_007671982.1">
    <property type="nucleotide sequence ID" value="XM_007673792.1"/>
</dbReference>
<dbReference type="Proteomes" id="UP000011761">
    <property type="component" value="Unassembled WGS sequence"/>
</dbReference>
<dbReference type="HOGENOM" id="CLU_1421184_0_0_1"/>
<evidence type="ECO:0000313" key="1">
    <source>
        <dbReference type="EMBL" id="EMD00798.1"/>
    </source>
</evidence>
<reference evidence="1 2" key="1">
    <citation type="journal article" date="2012" name="PLoS Pathog.">
        <title>Diverse lifestyles and strategies of plant pathogenesis encoded in the genomes of eighteen Dothideomycetes fungi.</title>
        <authorList>
            <person name="Ohm R.A."/>
            <person name="Feau N."/>
            <person name="Henrissat B."/>
            <person name="Schoch C.L."/>
            <person name="Horwitz B.A."/>
            <person name="Barry K.W."/>
            <person name="Condon B.J."/>
            <person name="Copeland A.C."/>
            <person name="Dhillon B."/>
            <person name="Glaser F."/>
            <person name="Hesse C.N."/>
            <person name="Kosti I."/>
            <person name="LaButti K."/>
            <person name="Lindquist E.A."/>
            <person name="Lucas S."/>
            <person name="Salamov A.A."/>
            <person name="Bradshaw R.E."/>
            <person name="Ciuffetti L."/>
            <person name="Hamelin R.C."/>
            <person name="Kema G.H.J."/>
            <person name="Lawrence C."/>
            <person name="Scott J.A."/>
            <person name="Spatafora J.W."/>
            <person name="Turgeon B.G."/>
            <person name="de Wit P.J.G.M."/>
            <person name="Zhong S."/>
            <person name="Goodwin S.B."/>
            <person name="Grigoriev I.V."/>
        </authorList>
    </citation>
    <scope>NUCLEOTIDE SEQUENCE [LARGE SCALE GENOMIC DNA]</scope>
    <source>
        <strain evidence="1 2">UAMH 10762</strain>
    </source>
</reference>
<dbReference type="EMBL" id="KB445550">
    <property type="protein sequence ID" value="EMD00798.1"/>
    <property type="molecule type" value="Genomic_DNA"/>
</dbReference>
<dbReference type="KEGG" id="bcom:BAUCODRAFT_183495"/>
<proteinExistence type="predicted"/>
<dbReference type="GeneID" id="19109527"/>
<organism evidence="1 2">
    <name type="scientific">Baudoinia panamericana (strain UAMH 10762)</name>
    <name type="common">Angels' share fungus</name>
    <name type="synonym">Baudoinia compniacensis (strain UAMH 10762)</name>
    <dbReference type="NCBI Taxonomy" id="717646"/>
    <lineage>
        <taxon>Eukaryota</taxon>
        <taxon>Fungi</taxon>
        <taxon>Dikarya</taxon>
        <taxon>Ascomycota</taxon>
        <taxon>Pezizomycotina</taxon>
        <taxon>Dothideomycetes</taxon>
        <taxon>Dothideomycetidae</taxon>
        <taxon>Mycosphaerellales</taxon>
        <taxon>Teratosphaeriaceae</taxon>
        <taxon>Baudoinia</taxon>
    </lineage>
</organism>